<keyword evidence="5" id="KW-1133">Transmembrane helix</keyword>
<feature type="compositionally biased region" description="Pro residues" evidence="4">
    <location>
        <begin position="1052"/>
        <end position="1063"/>
    </location>
</feature>
<dbReference type="InterPro" id="IPR003961">
    <property type="entry name" value="FN3_dom"/>
</dbReference>
<dbReference type="InterPro" id="IPR003599">
    <property type="entry name" value="Ig_sub"/>
</dbReference>
<evidence type="ECO:0000256" key="4">
    <source>
        <dbReference type="SAM" id="MobiDB-lite"/>
    </source>
</evidence>
<dbReference type="SUPFAM" id="SSF48726">
    <property type="entry name" value="Immunoglobulin"/>
    <property type="match status" value="5"/>
</dbReference>
<feature type="domain" description="Ig-like" evidence="6">
    <location>
        <begin position="119"/>
        <end position="208"/>
    </location>
</feature>
<evidence type="ECO:0000259" key="6">
    <source>
        <dbReference type="PROSITE" id="PS50835"/>
    </source>
</evidence>
<evidence type="ECO:0000256" key="1">
    <source>
        <dbReference type="ARBA" id="ARBA00022737"/>
    </source>
</evidence>
<feature type="transmembrane region" description="Helical" evidence="5">
    <location>
        <begin position="695"/>
        <end position="718"/>
    </location>
</feature>
<feature type="domain" description="Ig-like" evidence="6">
    <location>
        <begin position="212"/>
        <end position="304"/>
    </location>
</feature>
<feature type="domain" description="Fibronectin type-III" evidence="7">
    <location>
        <begin position="497"/>
        <end position="594"/>
    </location>
</feature>
<dbReference type="SMART" id="SM00408">
    <property type="entry name" value="IGc2"/>
    <property type="match status" value="5"/>
</dbReference>
<dbReference type="InterPro" id="IPR013106">
    <property type="entry name" value="Ig_V-set"/>
</dbReference>
<keyword evidence="3" id="KW-0175">Coiled coil</keyword>
<dbReference type="FunFam" id="2.60.40.10:FF:000733">
    <property type="entry name" value="Turtle, isoform F"/>
    <property type="match status" value="1"/>
</dbReference>
<name>A0AAN9T714_9HEMI</name>
<dbReference type="InterPro" id="IPR007110">
    <property type="entry name" value="Ig-like_dom"/>
</dbReference>
<evidence type="ECO:0000313" key="9">
    <source>
        <dbReference type="Proteomes" id="UP001367676"/>
    </source>
</evidence>
<feature type="domain" description="Ig-like" evidence="6">
    <location>
        <begin position="404"/>
        <end position="492"/>
    </location>
</feature>
<evidence type="ECO:0000256" key="3">
    <source>
        <dbReference type="SAM" id="Coils"/>
    </source>
</evidence>
<dbReference type="AlphaFoldDB" id="A0AAN9T714"/>
<dbReference type="GO" id="GO:0009653">
    <property type="term" value="P:anatomical structure morphogenesis"/>
    <property type="evidence" value="ECO:0007669"/>
    <property type="project" value="UniProtKB-ARBA"/>
</dbReference>
<dbReference type="PROSITE" id="PS50853">
    <property type="entry name" value="FN3"/>
    <property type="match status" value="2"/>
</dbReference>
<evidence type="ECO:0000256" key="2">
    <source>
        <dbReference type="ARBA" id="ARBA00023157"/>
    </source>
</evidence>
<feature type="domain" description="Fibronectin type-III" evidence="7">
    <location>
        <begin position="595"/>
        <end position="694"/>
    </location>
</feature>
<feature type="domain" description="Ig-like" evidence="6">
    <location>
        <begin position="1"/>
        <end position="109"/>
    </location>
</feature>
<dbReference type="Pfam" id="PF13927">
    <property type="entry name" value="Ig_3"/>
    <property type="match status" value="2"/>
</dbReference>
<dbReference type="InterPro" id="IPR036179">
    <property type="entry name" value="Ig-like_dom_sf"/>
</dbReference>
<dbReference type="PANTHER" id="PTHR44170">
    <property type="entry name" value="PROTEIN SIDEKICK"/>
    <property type="match status" value="1"/>
</dbReference>
<dbReference type="SUPFAM" id="SSF49265">
    <property type="entry name" value="Fibronectin type III"/>
    <property type="match status" value="1"/>
</dbReference>
<keyword evidence="5" id="KW-0812">Transmembrane</keyword>
<keyword evidence="5" id="KW-0472">Membrane</keyword>
<dbReference type="Pfam" id="PF00041">
    <property type="entry name" value="fn3"/>
    <property type="match status" value="2"/>
</dbReference>
<reference evidence="8 9" key="1">
    <citation type="submission" date="2024-03" db="EMBL/GenBank/DDBJ databases">
        <title>Adaptation during the transition from Ophiocordyceps entomopathogen to insect associate is accompanied by gene loss and intensified selection.</title>
        <authorList>
            <person name="Ward C.M."/>
            <person name="Onetto C.A."/>
            <person name="Borneman A.R."/>
        </authorList>
    </citation>
    <scope>NUCLEOTIDE SEQUENCE [LARGE SCALE GENOMIC DNA]</scope>
    <source>
        <strain evidence="8">AWRI1</strain>
        <tissue evidence="8">Single Adult Female</tissue>
    </source>
</reference>
<keyword evidence="2" id="KW-1015">Disulfide bond</keyword>
<dbReference type="GO" id="GO:0030154">
    <property type="term" value="P:cell differentiation"/>
    <property type="evidence" value="ECO:0007669"/>
    <property type="project" value="UniProtKB-ARBA"/>
</dbReference>
<feature type="domain" description="Ig-like" evidence="6">
    <location>
        <begin position="315"/>
        <end position="399"/>
    </location>
</feature>
<gene>
    <name evidence="8" type="ORF">V9T40_012353</name>
</gene>
<comment type="caution">
    <text evidence="8">The sequence shown here is derived from an EMBL/GenBank/DDBJ whole genome shotgun (WGS) entry which is preliminary data.</text>
</comment>
<dbReference type="FunFam" id="2.60.40.10:FF:000830">
    <property type="entry name" value="Turtle, isoform F"/>
    <property type="match status" value="1"/>
</dbReference>
<dbReference type="PROSITE" id="PS50835">
    <property type="entry name" value="IG_LIKE"/>
    <property type="match status" value="5"/>
</dbReference>
<dbReference type="Pfam" id="PF07686">
    <property type="entry name" value="V-set"/>
    <property type="match status" value="1"/>
</dbReference>
<keyword evidence="9" id="KW-1185">Reference proteome</keyword>
<dbReference type="FunFam" id="2.60.40.10:FF:001149">
    <property type="entry name" value="Turtle, isoform H"/>
    <property type="match status" value="1"/>
</dbReference>
<evidence type="ECO:0008006" key="10">
    <source>
        <dbReference type="Google" id="ProtNLM"/>
    </source>
</evidence>
<dbReference type="InterPro" id="IPR013098">
    <property type="entry name" value="Ig_I-set"/>
</dbReference>
<feature type="coiled-coil region" evidence="3">
    <location>
        <begin position="1153"/>
        <end position="1180"/>
    </location>
</feature>
<dbReference type="Gene3D" id="2.60.40.10">
    <property type="entry name" value="Immunoglobulins"/>
    <property type="match status" value="7"/>
</dbReference>
<dbReference type="GO" id="GO:0098609">
    <property type="term" value="P:cell-cell adhesion"/>
    <property type="evidence" value="ECO:0007669"/>
    <property type="project" value="TreeGrafter"/>
</dbReference>
<proteinExistence type="predicted"/>
<feature type="region of interest" description="Disordered" evidence="4">
    <location>
        <begin position="1022"/>
        <end position="1071"/>
    </location>
</feature>
<dbReference type="InterPro" id="IPR003598">
    <property type="entry name" value="Ig_sub2"/>
</dbReference>
<keyword evidence="1" id="KW-0677">Repeat</keyword>
<dbReference type="EMBL" id="JBBCAQ010000036">
    <property type="protein sequence ID" value="KAK7576067.1"/>
    <property type="molecule type" value="Genomic_DNA"/>
</dbReference>
<sequence>MHITAILGESVVFNCPVEFPGDHPVPYVLQWEKKVGEPGQDIPIFIWYENYPTHSGEGYEGRVSRVTQDSPYGLASLNLTNIKESDQGWYECNVVFLNRPPSSQNKNGTWFHLDVHAPPRFVVTPEEIIYVNLGDAIILNCQADGTPAPEIVWFKDEHPVDPSPTGTIGIFNEGTELRIASIRHEDIGDYTCIARNGEGQISHTARVIIAGAAVIMVPPTNQTKLEGEKLEFPCGAKALPGNVTIQWFKDGQPVRDVTSLETRLNIKRDGTLVLNPVSSDDSGHYKCEVSNGIGDPQVASAFLNVEYPAKVTYTPTVQYLPFRLGGVVQCYIKANPPLQYVTWTKDKRLLEPYQTKDIIVMNNGSLLFTRVNQNHQGRYTCTPYNAQGTQGSSGHMEVLVRKPPTFTVEPENVYQRKVGESVEMYCDAQEAEGTQKPKIEWQRKDGQPLPKSRVRVYSGNITIESLRRTDFGYYQCVASNEVATIMASTQLVVEGTQPHAPYNITVNTTEFSAIVSWLPGYNGGLDYKQEYTIWYRQVGTSADWSRVAVVPVGSTTMSIPNLKPSTVYEFQIVGKNALGDGMLSKIVTAKTAGPRPGPPRNISIVEVDSGFLLTWAPPQERQDLLKYYTILYRIDSNWRDLTKNTKIRPDETHYMVKNMVGGRTYYFQVRAHGNNTYESSEEFKYFVPARVKQKAVTAGVVGGILFFIVAIILSICAVKICNKRKRRKQEKAYNMVACRITDARNGGQISNVRQVPLSKSERSRISRVSRVFNVVLKCVAHPHRTCIYARGAGGRSQLDGGGADPAYAPRRVRPISRAPDGRFVLTSSRSSSISSSTDDGGFLSHPAFRDLLGDRIISSGAPPTASLSLQHDLISSQHSEISLDSRHHHGHHAAIATGQTPLAPTVPISVIYSTHTPFLSSSPASTTVWSPLLSPNYFSDLSSVRHSGSGPAARSLQHDSGHELPSLEAIREENERILNSYSPSKVIKPRFTRLPSRHIRRTAPELVPVLPHPATLLAPLEVSPDSRSSSSGLGSKNTSQQTASPGDWKLPPYRPPPPPPPALPSASTHGALAPPPALPAISALAAKPAYMRTWLDYTPSPTHSVASNKPLSVDDHYEFDPIFPASPTPTELVLTPLPPTVRKPPVPSTSLKQDEIEARVQAMKEEFHEYKRRQAQMKRLKDMESMC</sequence>
<dbReference type="Proteomes" id="UP001367676">
    <property type="component" value="Unassembled WGS sequence"/>
</dbReference>
<dbReference type="PANTHER" id="PTHR44170:SF32">
    <property type="entry name" value="PROTEIN TURTLE-LIKE PROTEIN"/>
    <property type="match status" value="1"/>
</dbReference>
<protein>
    <recommendedName>
        <fullName evidence="10">Protein turtle</fullName>
    </recommendedName>
</protein>
<dbReference type="CDD" id="cd00063">
    <property type="entry name" value="FN3"/>
    <property type="match status" value="2"/>
</dbReference>
<dbReference type="CDD" id="cd00096">
    <property type="entry name" value="Ig"/>
    <property type="match status" value="2"/>
</dbReference>
<dbReference type="SMART" id="SM00409">
    <property type="entry name" value="IG"/>
    <property type="match status" value="5"/>
</dbReference>
<dbReference type="Pfam" id="PF13895">
    <property type="entry name" value="Ig_2"/>
    <property type="match status" value="1"/>
</dbReference>
<evidence type="ECO:0000313" key="8">
    <source>
        <dbReference type="EMBL" id="KAK7576067.1"/>
    </source>
</evidence>
<dbReference type="SMART" id="SM00060">
    <property type="entry name" value="FN3"/>
    <property type="match status" value="2"/>
</dbReference>
<accession>A0AAN9T714</accession>
<dbReference type="Pfam" id="PF07679">
    <property type="entry name" value="I-set"/>
    <property type="match status" value="1"/>
</dbReference>
<evidence type="ECO:0000259" key="7">
    <source>
        <dbReference type="PROSITE" id="PS50853"/>
    </source>
</evidence>
<feature type="compositionally biased region" description="Low complexity" evidence="4">
    <location>
        <begin position="1023"/>
        <end position="1039"/>
    </location>
</feature>
<organism evidence="8 9">
    <name type="scientific">Parthenolecanium corni</name>
    <dbReference type="NCBI Taxonomy" id="536013"/>
    <lineage>
        <taxon>Eukaryota</taxon>
        <taxon>Metazoa</taxon>
        <taxon>Ecdysozoa</taxon>
        <taxon>Arthropoda</taxon>
        <taxon>Hexapoda</taxon>
        <taxon>Insecta</taxon>
        <taxon>Pterygota</taxon>
        <taxon>Neoptera</taxon>
        <taxon>Paraneoptera</taxon>
        <taxon>Hemiptera</taxon>
        <taxon>Sternorrhyncha</taxon>
        <taxon>Coccoidea</taxon>
        <taxon>Coccidae</taxon>
        <taxon>Parthenolecanium</taxon>
    </lineage>
</organism>
<evidence type="ECO:0000256" key="5">
    <source>
        <dbReference type="SAM" id="Phobius"/>
    </source>
</evidence>
<dbReference type="InterPro" id="IPR036116">
    <property type="entry name" value="FN3_sf"/>
</dbReference>
<dbReference type="InterPro" id="IPR013783">
    <property type="entry name" value="Ig-like_fold"/>
</dbReference>